<dbReference type="InterPro" id="IPR022813">
    <property type="entry name" value="SecD/SecF_arch_bac"/>
</dbReference>
<dbReference type="NCBIfam" id="TIGR00966">
    <property type="entry name" value="transloc_SecF"/>
    <property type="match status" value="1"/>
</dbReference>
<dbReference type="Proteomes" id="UP000677305">
    <property type="component" value="Chromosome"/>
</dbReference>
<dbReference type="InterPro" id="IPR054384">
    <property type="entry name" value="SecDF_P1_head"/>
</dbReference>
<comment type="similarity">
    <text evidence="12">Belongs to the SecD/SecF family. SecD subfamily.</text>
</comment>
<feature type="transmembrane region" description="Helical" evidence="12">
    <location>
        <begin position="371"/>
        <end position="398"/>
    </location>
</feature>
<evidence type="ECO:0000256" key="1">
    <source>
        <dbReference type="ARBA" id="ARBA00004651"/>
    </source>
</evidence>
<evidence type="ECO:0000256" key="2">
    <source>
        <dbReference type="ARBA" id="ARBA00022448"/>
    </source>
</evidence>
<feature type="domain" description="Protein translocase subunit SecDF P1" evidence="15">
    <location>
        <begin position="68"/>
        <end position="121"/>
    </location>
</feature>
<dbReference type="InterPro" id="IPR048634">
    <property type="entry name" value="SecD_SecF_C"/>
</dbReference>
<dbReference type="Gene3D" id="1.20.1640.10">
    <property type="entry name" value="Multidrug efflux transporter AcrB transmembrane domain"/>
    <property type="match status" value="2"/>
</dbReference>
<dbReference type="FunFam" id="1.20.1640.10:FF:000004">
    <property type="entry name" value="Protein translocase subunit SecD"/>
    <property type="match status" value="1"/>
</dbReference>
<sequence>MKGKKIITLLLLVVIIACSVFVAVKGVGKDEIGGANNVKLGLDLAGGVSITYTTVKDKPTDKELDDTVFKIRKRIDGMGYTEGQVYREGSDRVNVDIPNATNAEEVLEELGKPGKLEFIDPEGNVVLTGQDVKNATAKMVSGEIDPYIISLELNESGKDKFYEATKKFVGQRIAIAYNGENIMEPIVNDPIKDGNASISNMGSMERAEAMASNIRIGALPLELEELRSNVVGATLGEEAVNTSVKAGIIGLALILLFMIIFYRIPGLAADIALVFYSSLVIIILSIFKITLTLPGIAGIILSIGMAVDANIIIFSRIKEELALEKTLRASLKAGFKKATSAILDGNITTLIASAILYLMGTGPIKGFAQTLAIGIIVSMFTALVITRLILGAFAGLGIKNKKLYGIAQKTRAIKVVAKRKVWFSISIVIIVIGLLAMPIYNASKGTPLNYDIEFSGGSTTLVNIGKTMSKAEMDSELTPIVVEATNDNSPQFQAVIDKKQVIIKTSKLDNESRTKLQEKLIEKYGITSEDIESESISPTISNEMRKSAMLSIILAAICMLIYITLRFKDYRFGVSAVVALIHDVFIVLAVYSLFRVPINNSFIAAMLTIVGYSINDTIVLFDRVRENQKYMKRGDFKGVVDTSISQTMSRSINTSLTTFLMVAILYVIGVASIREFALPLMVGILSGTYSSIFIASPLWYVFKRKEEKKIQQAHQQR</sequence>
<dbReference type="Gene3D" id="3.30.70.3400">
    <property type="match status" value="1"/>
</dbReference>
<dbReference type="EMBL" id="CP058561">
    <property type="protein sequence ID" value="QUH31194.1"/>
    <property type="molecule type" value="Genomic_DNA"/>
</dbReference>
<dbReference type="HAMAP" id="MF_01463_B">
    <property type="entry name" value="SecD_B"/>
    <property type="match status" value="1"/>
</dbReference>
<reference evidence="17 18" key="1">
    <citation type="submission" date="2020-07" db="EMBL/GenBank/DDBJ databases">
        <title>Vallitalea guaymasensis genome.</title>
        <authorList>
            <person name="Postec A."/>
        </authorList>
    </citation>
    <scope>NUCLEOTIDE SEQUENCE [LARGE SCALE GENOMIC DNA]</scope>
    <source>
        <strain evidence="17 18">Ra1766G1</strain>
    </source>
</reference>
<dbReference type="GO" id="GO:0043952">
    <property type="term" value="P:protein transport by the Sec complex"/>
    <property type="evidence" value="ECO:0007669"/>
    <property type="project" value="UniProtKB-UniRule"/>
</dbReference>
<dbReference type="NCBIfam" id="TIGR00916">
    <property type="entry name" value="2A0604s01"/>
    <property type="match status" value="2"/>
</dbReference>
<dbReference type="AlphaFoldDB" id="A0A8J8SDY2"/>
<dbReference type="InterPro" id="IPR005791">
    <property type="entry name" value="SecD"/>
</dbReference>
<dbReference type="GO" id="GO:0006605">
    <property type="term" value="P:protein targeting"/>
    <property type="evidence" value="ECO:0007669"/>
    <property type="project" value="UniProtKB-UniRule"/>
</dbReference>
<dbReference type="InterPro" id="IPR048631">
    <property type="entry name" value="SecD_1st"/>
</dbReference>
<feature type="domain" description="Protein export membrane protein SecD/SecF C-terminal" evidence="14">
    <location>
        <begin position="223"/>
        <end position="389"/>
    </location>
</feature>
<comment type="caution">
    <text evidence="12">Lacks conserved residue(s) required for the propagation of feature annotation.</text>
</comment>
<dbReference type="PANTHER" id="PTHR30081:SF1">
    <property type="entry name" value="PROTEIN TRANSLOCASE SUBUNIT SECD"/>
    <property type="match status" value="1"/>
</dbReference>
<dbReference type="PROSITE" id="PS51257">
    <property type="entry name" value="PROKAR_LIPOPROTEIN"/>
    <property type="match status" value="1"/>
</dbReference>
<comment type="similarity">
    <text evidence="10">In the C-terminal section; belongs to the SecD/SecF family. SecF subfamily.</text>
</comment>
<dbReference type="GO" id="GO:0065002">
    <property type="term" value="P:intracellular protein transmembrane transport"/>
    <property type="evidence" value="ECO:0007669"/>
    <property type="project" value="UniProtKB-UniRule"/>
</dbReference>
<evidence type="ECO:0000256" key="7">
    <source>
        <dbReference type="ARBA" id="ARBA00023010"/>
    </source>
</evidence>
<accession>A0A8J8SDY2</accession>
<dbReference type="NCBIfam" id="TIGR01129">
    <property type="entry name" value="secD"/>
    <property type="match status" value="1"/>
</dbReference>
<dbReference type="FunFam" id="1.20.1640.10:FF:000024">
    <property type="entry name" value="Multifunctional fusion protein"/>
    <property type="match status" value="1"/>
</dbReference>
<dbReference type="InterPro" id="IPR055344">
    <property type="entry name" value="SecD_SecF_C_bact"/>
</dbReference>
<dbReference type="InterPro" id="IPR022645">
    <property type="entry name" value="SecD/SecF_bac"/>
</dbReference>
<dbReference type="Pfam" id="PF02355">
    <property type="entry name" value="SecD_SecF_C"/>
    <property type="match status" value="2"/>
</dbReference>
<feature type="domain" description="Protein export membrane protein SecD/SecF C-terminal" evidence="14">
    <location>
        <begin position="519"/>
        <end position="704"/>
    </location>
</feature>
<feature type="transmembrane region" description="Helical" evidence="12">
    <location>
        <begin position="547"/>
        <end position="565"/>
    </location>
</feature>
<dbReference type="Gene3D" id="3.30.1360.200">
    <property type="match status" value="1"/>
</dbReference>
<evidence type="ECO:0000259" key="15">
    <source>
        <dbReference type="Pfam" id="PF21760"/>
    </source>
</evidence>
<comment type="subcellular location">
    <subcellularLocation>
        <location evidence="1 12">Cell membrane</location>
        <topology evidence="1 12">Multi-pass membrane protein</topology>
    </subcellularLocation>
</comment>
<evidence type="ECO:0000256" key="8">
    <source>
        <dbReference type="ARBA" id="ARBA00023136"/>
    </source>
</evidence>
<evidence type="ECO:0000256" key="3">
    <source>
        <dbReference type="ARBA" id="ARBA00022475"/>
    </source>
</evidence>
<feature type="transmembrane region" description="Helical" evidence="12">
    <location>
        <begin position="656"/>
        <end position="674"/>
    </location>
</feature>
<dbReference type="RefSeq" id="WP_212691264.1">
    <property type="nucleotide sequence ID" value="NZ_CP058561.1"/>
</dbReference>
<proteinExistence type="inferred from homology"/>
<evidence type="ECO:0000256" key="4">
    <source>
        <dbReference type="ARBA" id="ARBA00022692"/>
    </source>
</evidence>
<evidence type="ECO:0000256" key="12">
    <source>
        <dbReference type="HAMAP-Rule" id="MF_01463"/>
    </source>
</evidence>
<comment type="similarity">
    <text evidence="11">In the N-terminal section; belongs to the SecD/SecF family. SecD subfamily.</text>
</comment>
<dbReference type="SUPFAM" id="SSF82866">
    <property type="entry name" value="Multidrug efflux transporter AcrB transmembrane domain"/>
    <property type="match status" value="2"/>
</dbReference>
<dbReference type="KEGG" id="vgu:HYG85_20610"/>
<feature type="transmembrane region" description="Helical" evidence="12">
    <location>
        <begin position="338"/>
        <end position="359"/>
    </location>
</feature>
<evidence type="ECO:0000256" key="11">
    <source>
        <dbReference type="ARBA" id="ARBA00061053"/>
    </source>
</evidence>
<evidence type="ECO:0000256" key="5">
    <source>
        <dbReference type="ARBA" id="ARBA00022927"/>
    </source>
</evidence>
<gene>
    <name evidence="12 17" type="primary">secD</name>
    <name evidence="13" type="synonym">secF</name>
    <name evidence="17" type="ORF">HYG85_20610</name>
</gene>
<keyword evidence="5 12" id="KW-0653">Protein transport</keyword>
<keyword evidence="18" id="KW-1185">Reference proteome</keyword>
<evidence type="ECO:0000256" key="9">
    <source>
        <dbReference type="ARBA" id="ARBA00059018"/>
    </source>
</evidence>
<evidence type="ECO:0000259" key="14">
    <source>
        <dbReference type="Pfam" id="PF02355"/>
    </source>
</evidence>
<feature type="domain" description="SecDF P1 head subdomain" evidence="16">
    <location>
        <begin position="124"/>
        <end position="220"/>
    </location>
</feature>
<feature type="transmembrane region" description="Helical" evidence="12">
    <location>
        <begin position="680"/>
        <end position="702"/>
    </location>
</feature>
<dbReference type="Pfam" id="PF21760">
    <property type="entry name" value="SecD_1st"/>
    <property type="match status" value="1"/>
</dbReference>
<feature type="transmembrane region" description="Helical" evidence="12">
    <location>
        <begin position="572"/>
        <end position="594"/>
    </location>
</feature>
<comment type="function">
    <text evidence="9 12">Part of the Sec protein translocase complex. Interacts with the SecYEG preprotein conducting channel. SecDF uses the proton motive force (PMF) to complete protein translocation after the ATP-dependent function of SecA.</text>
</comment>
<evidence type="ECO:0000259" key="16">
    <source>
        <dbReference type="Pfam" id="PF22599"/>
    </source>
</evidence>
<keyword evidence="6 12" id="KW-1133">Transmembrane helix</keyword>
<organism evidence="17 18">
    <name type="scientific">Vallitalea guaymasensis</name>
    <dbReference type="NCBI Taxonomy" id="1185412"/>
    <lineage>
        <taxon>Bacteria</taxon>
        <taxon>Bacillati</taxon>
        <taxon>Bacillota</taxon>
        <taxon>Clostridia</taxon>
        <taxon>Lachnospirales</taxon>
        <taxon>Vallitaleaceae</taxon>
        <taxon>Vallitalea</taxon>
    </lineage>
</organism>
<feature type="transmembrane region" description="Helical" evidence="12">
    <location>
        <begin position="271"/>
        <end position="290"/>
    </location>
</feature>
<keyword evidence="4 12" id="KW-0812">Transmembrane</keyword>
<evidence type="ECO:0000256" key="13">
    <source>
        <dbReference type="HAMAP-Rule" id="MF_01464"/>
    </source>
</evidence>
<feature type="transmembrane region" description="Helical" evidence="12">
    <location>
        <begin position="246"/>
        <end position="264"/>
    </location>
</feature>
<keyword evidence="7 12" id="KW-0811">Translocation</keyword>
<dbReference type="PANTHER" id="PTHR30081">
    <property type="entry name" value="PROTEIN-EXPORT MEMBRANE PROTEIN SEC"/>
    <property type="match status" value="1"/>
</dbReference>
<dbReference type="HAMAP" id="MF_01464_B">
    <property type="entry name" value="SecF_B"/>
    <property type="match status" value="1"/>
</dbReference>
<dbReference type="PRINTS" id="PR01755">
    <property type="entry name" value="SECFTRNLCASE"/>
</dbReference>
<feature type="transmembrane region" description="Helical" evidence="12">
    <location>
        <begin position="600"/>
        <end position="621"/>
    </location>
</feature>
<keyword evidence="2 12" id="KW-0813">Transport</keyword>
<evidence type="ECO:0000256" key="10">
    <source>
        <dbReference type="ARBA" id="ARBA00060856"/>
    </source>
</evidence>
<protein>
    <recommendedName>
        <fullName evidence="12 13">Multifunctional fusion protein</fullName>
    </recommendedName>
    <domain>
        <recommendedName>
            <fullName evidence="12">Protein translocase subunit SecD</fullName>
        </recommendedName>
    </domain>
    <domain>
        <recommendedName>
            <fullName evidence="13">Protein-export membrane protein SecF</fullName>
        </recommendedName>
    </domain>
</protein>
<comment type="similarity">
    <text evidence="13">Belongs to the SecD/SecF family. SecF subfamily.</text>
</comment>
<evidence type="ECO:0000313" key="18">
    <source>
        <dbReference type="Proteomes" id="UP000677305"/>
    </source>
</evidence>
<comment type="subunit">
    <text evidence="12">Forms a complex with SecF. Part of the essential Sec protein translocation apparatus which comprises SecA, SecYEG and auxiliary proteins SecDF. Other proteins may also be involved.</text>
</comment>
<dbReference type="GO" id="GO:0005886">
    <property type="term" value="C:plasma membrane"/>
    <property type="evidence" value="ECO:0007669"/>
    <property type="project" value="UniProtKB-SubCell"/>
</dbReference>
<dbReference type="GO" id="GO:0015450">
    <property type="term" value="F:protein-transporting ATPase activity"/>
    <property type="evidence" value="ECO:0007669"/>
    <property type="project" value="InterPro"/>
</dbReference>
<keyword evidence="8 12" id="KW-0472">Membrane</keyword>
<keyword evidence="3 12" id="KW-1003">Cell membrane</keyword>
<comment type="subunit">
    <text evidence="13">Forms a complex with SecD. Part of the essential Sec protein translocation apparatus which comprises SecA, SecYEG and auxiliary proteins SecDF. Other proteins may also be involved.</text>
</comment>
<dbReference type="Pfam" id="PF22599">
    <property type="entry name" value="SecDF_P1_head"/>
    <property type="match status" value="1"/>
</dbReference>
<dbReference type="InterPro" id="IPR005665">
    <property type="entry name" value="SecF_bac"/>
</dbReference>
<name>A0A8J8SDY2_9FIRM</name>
<feature type="transmembrane region" description="Helical" evidence="12">
    <location>
        <begin position="419"/>
        <end position="440"/>
    </location>
</feature>
<feature type="transmembrane region" description="Helical" evidence="12">
    <location>
        <begin position="296"/>
        <end position="317"/>
    </location>
</feature>
<evidence type="ECO:0000313" key="17">
    <source>
        <dbReference type="EMBL" id="QUH31194.1"/>
    </source>
</evidence>
<evidence type="ECO:0000256" key="6">
    <source>
        <dbReference type="ARBA" id="ARBA00022989"/>
    </source>
</evidence>